<accession>A0A0G0LI83</accession>
<dbReference type="AlphaFoldDB" id="A0A0G0LI83"/>
<evidence type="ECO:0000313" key="2">
    <source>
        <dbReference type="EMBL" id="KKQ90777.1"/>
    </source>
</evidence>
<keyword evidence="1" id="KW-1133">Transmembrane helix</keyword>
<evidence type="ECO:0000256" key="1">
    <source>
        <dbReference type="SAM" id="Phobius"/>
    </source>
</evidence>
<organism evidence="2 3">
    <name type="scientific">Candidatus Shapirobacteria bacterium GW2011_GWE1_38_92</name>
    <dbReference type="NCBI Taxonomy" id="1618489"/>
    <lineage>
        <taxon>Bacteria</taxon>
        <taxon>Candidatus Shapironibacteriota</taxon>
    </lineage>
</organism>
<name>A0A0G0LI83_9BACT</name>
<feature type="transmembrane region" description="Helical" evidence="1">
    <location>
        <begin position="6"/>
        <end position="22"/>
    </location>
</feature>
<comment type="caution">
    <text evidence="2">The sequence shown here is derived from an EMBL/GenBank/DDBJ whole genome shotgun (WGS) entry which is preliminary data.</text>
</comment>
<proteinExistence type="predicted"/>
<sequence length="79" mass="9096">MTFIYLLLAVIIILLIYFLITLKKSQNTTDLSEDFFNRFNQKFPEILNQANSNLITLANQKIGTDLNAKKDAIQSMVKQ</sequence>
<evidence type="ECO:0000313" key="3">
    <source>
        <dbReference type="Proteomes" id="UP000033841"/>
    </source>
</evidence>
<protein>
    <submittedName>
        <fullName evidence="2">Uncharacterized protein</fullName>
    </submittedName>
</protein>
<gene>
    <name evidence="2" type="ORF">UT14_C0029G0013</name>
</gene>
<dbReference type="EMBL" id="LBVR01000029">
    <property type="protein sequence ID" value="KKQ90777.1"/>
    <property type="molecule type" value="Genomic_DNA"/>
</dbReference>
<feature type="non-terminal residue" evidence="2">
    <location>
        <position position="79"/>
    </location>
</feature>
<dbReference type="Proteomes" id="UP000033841">
    <property type="component" value="Unassembled WGS sequence"/>
</dbReference>
<keyword evidence="1" id="KW-0472">Membrane</keyword>
<keyword evidence="1" id="KW-0812">Transmembrane</keyword>
<reference evidence="2 3" key="1">
    <citation type="journal article" date="2015" name="Nature">
        <title>rRNA introns, odd ribosomes, and small enigmatic genomes across a large radiation of phyla.</title>
        <authorList>
            <person name="Brown C.T."/>
            <person name="Hug L.A."/>
            <person name="Thomas B.C."/>
            <person name="Sharon I."/>
            <person name="Castelle C.J."/>
            <person name="Singh A."/>
            <person name="Wilkins M.J."/>
            <person name="Williams K.H."/>
            <person name="Banfield J.F."/>
        </authorList>
    </citation>
    <scope>NUCLEOTIDE SEQUENCE [LARGE SCALE GENOMIC DNA]</scope>
</reference>